<comment type="caution">
    <text evidence="2">The sequence shown here is derived from an EMBL/GenBank/DDBJ whole genome shotgun (WGS) entry which is preliminary data.</text>
</comment>
<dbReference type="OrthoDB" id="1166159at2759"/>
<feature type="region of interest" description="Disordered" evidence="1">
    <location>
        <begin position="90"/>
        <end position="109"/>
    </location>
</feature>
<evidence type="ECO:0008006" key="4">
    <source>
        <dbReference type="Google" id="ProtNLM"/>
    </source>
</evidence>
<protein>
    <recommendedName>
        <fullName evidence="4">UBN2 domain-containing protein</fullName>
    </recommendedName>
</protein>
<sequence length="109" mass="12614">MGEDEILSEYFTKLNDISNEAFALGKFFSDTKMVRKIFRSLSDRFQPKLTTIEESKTLDTMKVEELMGSLQTYEMNIKQRKKEKTITLKAASEPTDKEGEEESDEFALL</sequence>
<name>A0A2P5BU95_PARAD</name>
<dbReference type="Proteomes" id="UP000237105">
    <property type="component" value="Unassembled WGS sequence"/>
</dbReference>
<evidence type="ECO:0000313" key="3">
    <source>
        <dbReference type="Proteomes" id="UP000237105"/>
    </source>
</evidence>
<gene>
    <name evidence="2" type="ORF">PanWU01x14_209980</name>
</gene>
<evidence type="ECO:0000313" key="2">
    <source>
        <dbReference type="EMBL" id="PON52362.1"/>
    </source>
</evidence>
<organism evidence="2 3">
    <name type="scientific">Parasponia andersonii</name>
    <name type="common">Sponia andersonii</name>
    <dbReference type="NCBI Taxonomy" id="3476"/>
    <lineage>
        <taxon>Eukaryota</taxon>
        <taxon>Viridiplantae</taxon>
        <taxon>Streptophyta</taxon>
        <taxon>Embryophyta</taxon>
        <taxon>Tracheophyta</taxon>
        <taxon>Spermatophyta</taxon>
        <taxon>Magnoliopsida</taxon>
        <taxon>eudicotyledons</taxon>
        <taxon>Gunneridae</taxon>
        <taxon>Pentapetalae</taxon>
        <taxon>rosids</taxon>
        <taxon>fabids</taxon>
        <taxon>Rosales</taxon>
        <taxon>Cannabaceae</taxon>
        <taxon>Parasponia</taxon>
    </lineage>
</organism>
<keyword evidence="3" id="KW-1185">Reference proteome</keyword>
<feature type="compositionally biased region" description="Acidic residues" evidence="1">
    <location>
        <begin position="98"/>
        <end position="109"/>
    </location>
</feature>
<accession>A0A2P5BU95</accession>
<dbReference type="STRING" id="3476.A0A2P5BU95"/>
<dbReference type="Pfam" id="PF14223">
    <property type="entry name" value="Retrotran_gag_2"/>
    <property type="match status" value="1"/>
</dbReference>
<proteinExistence type="predicted"/>
<evidence type="ECO:0000256" key="1">
    <source>
        <dbReference type="SAM" id="MobiDB-lite"/>
    </source>
</evidence>
<dbReference type="AlphaFoldDB" id="A0A2P5BU95"/>
<reference evidence="3" key="1">
    <citation type="submission" date="2016-06" db="EMBL/GenBank/DDBJ databases">
        <title>Parallel loss of symbiosis genes in relatives of nitrogen-fixing non-legume Parasponia.</title>
        <authorList>
            <person name="Van Velzen R."/>
            <person name="Holmer R."/>
            <person name="Bu F."/>
            <person name="Rutten L."/>
            <person name="Van Zeijl A."/>
            <person name="Liu W."/>
            <person name="Santuari L."/>
            <person name="Cao Q."/>
            <person name="Sharma T."/>
            <person name="Shen D."/>
            <person name="Roswanjaya Y."/>
            <person name="Wardhani T."/>
            <person name="Kalhor M.S."/>
            <person name="Jansen J."/>
            <person name="Van den Hoogen J."/>
            <person name="Gungor B."/>
            <person name="Hartog M."/>
            <person name="Hontelez J."/>
            <person name="Verver J."/>
            <person name="Yang W.-C."/>
            <person name="Schijlen E."/>
            <person name="Repin R."/>
            <person name="Schilthuizen M."/>
            <person name="Schranz E."/>
            <person name="Heidstra R."/>
            <person name="Miyata K."/>
            <person name="Fedorova E."/>
            <person name="Kohlen W."/>
            <person name="Bisseling T."/>
            <person name="Smit S."/>
            <person name="Geurts R."/>
        </authorList>
    </citation>
    <scope>NUCLEOTIDE SEQUENCE [LARGE SCALE GENOMIC DNA]</scope>
    <source>
        <strain evidence="3">cv. WU1-14</strain>
    </source>
</reference>
<dbReference type="EMBL" id="JXTB01000221">
    <property type="protein sequence ID" value="PON52362.1"/>
    <property type="molecule type" value="Genomic_DNA"/>
</dbReference>